<dbReference type="EMBL" id="RJLM01000002">
    <property type="protein sequence ID" value="RWX56219.1"/>
    <property type="molecule type" value="Genomic_DNA"/>
</dbReference>
<proteinExistence type="predicted"/>
<dbReference type="AlphaFoldDB" id="A0A444JT37"/>
<sequence length="75" mass="9161">MTIYDYVANYIQSTYKYDKTQGFWARLFYLSPAERVQRLNEIFDTNKFWENTSALSTTQTQMSEQQPKQRYLEQR</sequence>
<keyword evidence="2" id="KW-1185">Reference proteome</keyword>
<name>A0A444JT37_9GAMM</name>
<protein>
    <submittedName>
        <fullName evidence="1">Uncharacterized protein</fullName>
    </submittedName>
</protein>
<comment type="caution">
    <text evidence="1">The sequence shown here is derived from an EMBL/GenBank/DDBJ whole genome shotgun (WGS) entry which is preliminary data.</text>
</comment>
<accession>A0A444JT37</accession>
<reference evidence="1 2" key="1">
    <citation type="submission" date="2018-11" db="EMBL/GenBank/DDBJ databases">
        <title>Photobacterium sp. BEI247 sp. nov., a marine bacterium isolated from Yongle Blue Hole in the South China Sea.</title>
        <authorList>
            <person name="Wang X."/>
        </authorList>
    </citation>
    <scope>NUCLEOTIDE SEQUENCE [LARGE SCALE GENOMIC DNA]</scope>
    <source>
        <strain evidence="2">BEI247</strain>
    </source>
</reference>
<evidence type="ECO:0000313" key="2">
    <source>
        <dbReference type="Proteomes" id="UP000287563"/>
    </source>
</evidence>
<evidence type="ECO:0000313" key="1">
    <source>
        <dbReference type="EMBL" id="RWX56219.1"/>
    </source>
</evidence>
<dbReference type="Proteomes" id="UP000287563">
    <property type="component" value="Unassembled WGS sequence"/>
</dbReference>
<organism evidence="1 2">
    <name type="scientific">Photobacterium chitinilyticum</name>
    <dbReference type="NCBI Taxonomy" id="2485123"/>
    <lineage>
        <taxon>Bacteria</taxon>
        <taxon>Pseudomonadati</taxon>
        <taxon>Pseudomonadota</taxon>
        <taxon>Gammaproteobacteria</taxon>
        <taxon>Vibrionales</taxon>
        <taxon>Vibrionaceae</taxon>
        <taxon>Photobacterium</taxon>
    </lineage>
</organism>
<gene>
    <name evidence="1" type="ORF">EDI28_08015</name>
</gene>